<dbReference type="InterPro" id="IPR023298">
    <property type="entry name" value="ATPase_P-typ_TM_dom_sf"/>
</dbReference>
<keyword evidence="4" id="KW-0812">Transmembrane</keyword>
<keyword evidence="7" id="KW-1185">Reference proteome</keyword>
<dbReference type="SUPFAM" id="SSF81665">
    <property type="entry name" value="Calcium ATPase, transmembrane domain M"/>
    <property type="match status" value="1"/>
</dbReference>
<dbReference type="EMBL" id="CAJVPL010003792">
    <property type="protein sequence ID" value="CAG8638500.1"/>
    <property type="molecule type" value="Genomic_DNA"/>
</dbReference>
<dbReference type="AlphaFoldDB" id="A0A9N9DJD4"/>
<sequence>MSTTEAEPLLRDGDSESSFGITKEQLADLVDPKSPDLLREYGDVEQILKKLRVNPTEGLSSDEGLGEGSGKGGAFRDRRKYYGKNILPDVASKSLFSLIWEAYQDKTLIMLSIASLFSLAVGISEDYSSRHPEGEPRVGWVEGVAILAAVAAVVLTNAINDYQKEKQFKKLNAKKEDRSVKLIRDGREKQVSVHEINVGDIL</sequence>
<dbReference type="Gene3D" id="1.20.1110.10">
    <property type="entry name" value="Calcium-transporting ATPase, transmembrane domain"/>
    <property type="match status" value="1"/>
</dbReference>
<evidence type="ECO:0000256" key="1">
    <source>
        <dbReference type="ARBA" id="ARBA00004127"/>
    </source>
</evidence>
<dbReference type="GO" id="GO:0006874">
    <property type="term" value="P:intracellular calcium ion homeostasis"/>
    <property type="evidence" value="ECO:0007669"/>
    <property type="project" value="TreeGrafter"/>
</dbReference>
<keyword evidence="4" id="KW-0472">Membrane</keyword>
<dbReference type="Proteomes" id="UP000789831">
    <property type="component" value="Unassembled WGS sequence"/>
</dbReference>
<gene>
    <name evidence="6" type="ORF">AGERDE_LOCUS10866</name>
</gene>
<feature type="transmembrane region" description="Helical" evidence="4">
    <location>
        <begin position="143"/>
        <end position="160"/>
    </location>
</feature>
<comment type="subcellular location">
    <subcellularLocation>
        <location evidence="1">Endomembrane system</location>
        <topology evidence="1">Multi-pass membrane protein</topology>
    </subcellularLocation>
</comment>
<name>A0A9N9DJD4_9GLOM</name>
<evidence type="ECO:0000256" key="3">
    <source>
        <dbReference type="SAM" id="MobiDB-lite"/>
    </source>
</evidence>
<keyword evidence="2" id="KW-0460">Magnesium</keyword>
<evidence type="ECO:0000256" key="2">
    <source>
        <dbReference type="ARBA" id="ARBA00022842"/>
    </source>
</evidence>
<dbReference type="Gene3D" id="2.70.150.10">
    <property type="entry name" value="Calcium-transporting ATPase, cytoplasmic transduction domain A"/>
    <property type="match status" value="1"/>
</dbReference>
<keyword evidence="4" id="KW-1133">Transmembrane helix</keyword>
<dbReference type="OrthoDB" id="3352408at2759"/>
<organism evidence="6 7">
    <name type="scientific">Ambispora gerdemannii</name>
    <dbReference type="NCBI Taxonomy" id="144530"/>
    <lineage>
        <taxon>Eukaryota</taxon>
        <taxon>Fungi</taxon>
        <taxon>Fungi incertae sedis</taxon>
        <taxon>Mucoromycota</taxon>
        <taxon>Glomeromycotina</taxon>
        <taxon>Glomeromycetes</taxon>
        <taxon>Archaeosporales</taxon>
        <taxon>Ambisporaceae</taxon>
        <taxon>Ambispora</taxon>
    </lineage>
</organism>
<dbReference type="PANTHER" id="PTHR24093:SF369">
    <property type="entry name" value="CALCIUM-TRANSPORTING ATPASE"/>
    <property type="match status" value="1"/>
</dbReference>
<dbReference type="GO" id="GO:0005388">
    <property type="term" value="F:P-type calcium transporter activity"/>
    <property type="evidence" value="ECO:0007669"/>
    <property type="project" value="TreeGrafter"/>
</dbReference>
<comment type="caution">
    <text evidence="6">The sequence shown here is derived from an EMBL/GenBank/DDBJ whole genome shotgun (WGS) entry which is preliminary data.</text>
</comment>
<reference evidence="6" key="1">
    <citation type="submission" date="2021-06" db="EMBL/GenBank/DDBJ databases">
        <authorList>
            <person name="Kallberg Y."/>
            <person name="Tangrot J."/>
            <person name="Rosling A."/>
        </authorList>
    </citation>
    <scope>NUCLEOTIDE SEQUENCE</scope>
    <source>
        <strain evidence="6">MT106</strain>
    </source>
</reference>
<dbReference type="PANTHER" id="PTHR24093">
    <property type="entry name" value="CATION TRANSPORTING ATPASE"/>
    <property type="match status" value="1"/>
</dbReference>
<dbReference type="SMART" id="SM00831">
    <property type="entry name" value="Cation_ATPase_N"/>
    <property type="match status" value="1"/>
</dbReference>
<dbReference type="InterPro" id="IPR004014">
    <property type="entry name" value="ATPase_P-typ_cation-transptr_N"/>
</dbReference>
<dbReference type="Pfam" id="PF00690">
    <property type="entry name" value="Cation_ATPase_N"/>
    <property type="match status" value="1"/>
</dbReference>
<feature type="non-terminal residue" evidence="6">
    <location>
        <position position="202"/>
    </location>
</feature>
<evidence type="ECO:0000313" key="7">
    <source>
        <dbReference type="Proteomes" id="UP000789831"/>
    </source>
</evidence>
<protein>
    <submittedName>
        <fullName evidence="6">1344_t:CDS:1</fullName>
    </submittedName>
</protein>
<dbReference type="GO" id="GO:0012505">
    <property type="term" value="C:endomembrane system"/>
    <property type="evidence" value="ECO:0007669"/>
    <property type="project" value="UniProtKB-SubCell"/>
</dbReference>
<feature type="domain" description="Cation-transporting P-type ATPase N-terminal" evidence="5">
    <location>
        <begin position="38"/>
        <end position="123"/>
    </location>
</feature>
<dbReference type="GO" id="GO:0005886">
    <property type="term" value="C:plasma membrane"/>
    <property type="evidence" value="ECO:0007669"/>
    <property type="project" value="TreeGrafter"/>
</dbReference>
<feature type="region of interest" description="Disordered" evidence="3">
    <location>
        <begin position="1"/>
        <end position="20"/>
    </location>
</feature>
<proteinExistence type="predicted"/>
<accession>A0A9N9DJD4</accession>
<evidence type="ECO:0000313" key="6">
    <source>
        <dbReference type="EMBL" id="CAG8638500.1"/>
    </source>
</evidence>
<evidence type="ECO:0000256" key="4">
    <source>
        <dbReference type="SAM" id="Phobius"/>
    </source>
</evidence>
<evidence type="ECO:0000259" key="5">
    <source>
        <dbReference type="SMART" id="SM00831"/>
    </source>
</evidence>